<evidence type="ECO:0000313" key="8">
    <source>
        <dbReference type="Proteomes" id="UP000026249"/>
    </source>
</evidence>
<comment type="caution">
    <text evidence="7">The sequence shown here is derived from an EMBL/GenBank/DDBJ whole genome shotgun (WGS) entry which is preliminary data.</text>
</comment>
<dbReference type="InterPro" id="IPR051013">
    <property type="entry name" value="MBL_superfamily_lactonases"/>
</dbReference>
<evidence type="ECO:0000256" key="5">
    <source>
        <dbReference type="SAM" id="SignalP"/>
    </source>
</evidence>
<keyword evidence="3" id="KW-0378">Hydrolase</keyword>
<dbReference type="InterPro" id="IPR006311">
    <property type="entry name" value="TAT_signal"/>
</dbReference>
<dbReference type="RefSeq" id="WP_035256958.1">
    <property type="nucleotide sequence ID" value="NZ_JFKE01000002.1"/>
</dbReference>
<feature type="signal peptide" evidence="5">
    <location>
        <begin position="1"/>
        <end position="27"/>
    </location>
</feature>
<dbReference type="GO" id="GO:0046872">
    <property type="term" value="F:metal ion binding"/>
    <property type="evidence" value="ECO:0007669"/>
    <property type="project" value="UniProtKB-KW"/>
</dbReference>
<dbReference type="AlphaFoldDB" id="A0A037ZKR8"/>
<dbReference type="InterPro" id="IPR036866">
    <property type="entry name" value="RibonucZ/Hydroxyglut_hydro"/>
</dbReference>
<dbReference type="STRING" id="1454373.ACMU_07085"/>
<feature type="chain" id="PRO_5001564061" evidence="5">
    <location>
        <begin position="28"/>
        <end position="303"/>
    </location>
</feature>
<dbReference type="SUPFAM" id="SSF56281">
    <property type="entry name" value="Metallo-hydrolase/oxidoreductase"/>
    <property type="match status" value="1"/>
</dbReference>
<dbReference type="GO" id="GO:0016787">
    <property type="term" value="F:hydrolase activity"/>
    <property type="evidence" value="ECO:0007669"/>
    <property type="project" value="UniProtKB-KW"/>
</dbReference>
<reference evidence="7 8" key="1">
    <citation type="submission" date="2014-03" db="EMBL/GenBank/DDBJ databases">
        <title>Draft Genome Sequence of Actibacterium mucosum KCTC 23349, a Marine Alphaproteobacterium with Complex Ionic Requirements Isolated from Mediterranean Seawater at Malvarrosa Beach, Valencia, Spain.</title>
        <authorList>
            <person name="Arahal D.R."/>
            <person name="Shao Z."/>
            <person name="Lai Q."/>
            <person name="Pujalte M.J."/>
        </authorList>
    </citation>
    <scope>NUCLEOTIDE SEQUENCE [LARGE SCALE GENOMIC DNA]</scope>
    <source>
        <strain evidence="7 8">KCTC 23349</strain>
    </source>
</reference>
<evidence type="ECO:0000256" key="4">
    <source>
        <dbReference type="ARBA" id="ARBA00022833"/>
    </source>
</evidence>
<dbReference type="PANTHER" id="PTHR42978">
    <property type="entry name" value="QUORUM-QUENCHING LACTONASE YTNP-RELATED-RELATED"/>
    <property type="match status" value="1"/>
</dbReference>
<dbReference type="PROSITE" id="PS51318">
    <property type="entry name" value="TAT"/>
    <property type="match status" value="1"/>
</dbReference>
<dbReference type="OrthoDB" id="9773738at2"/>
<keyword evidence="5" id="KW-0732">Signal</keyword>
<keyword evidence="4" id="KW-0862">Zinc</keyword>
<dbReference type="CDD" id="cd07720">
    <property type="entry name" value="OPHC2-like_MBL-fold"/>
    <property type="match status" value="1"/>
</dbReference>
<sequence>MPLSRRRFVRTAISAPLALSLPRFAMADLSIGSATLTTVSDGSLTLPGSFIFEPMPQDELAPVLAEFGVSSERLTPECNLALYRDGTNTVLFDVGSGPDFMPTAGAVTDSLAAIDLAPEDITHVVFTHAHPDHIWGLLDEFDDPLFYNATYMMGRAEWDYWWDPETVNTIGDARAAFAVGAKRRMQVIEDAVVRFDDGQEILPGIAALSTPGHTPGHMAFELRNGTDSALVVGDAIGNHHVAFRKPDWESGADQDPALAVTTRNMLFDRLMAEQMTLIGFHLPNGGIGRVGQDANGYRFLEGQ</sequence>
<organism evidence="7 8">
    <name type="scientific">Actibacterium mucosum KCTC 23349</name>
    <dbReference type="NCBI Taxonomy" id="1454373"/>
    <lineage>
        <taxon>Bacteria</taxon>
        <taxon>Pseudomonadati</taxon>
        <taxon>Pseudomonadota</taxon>
        <taxon>Alphaproteobacteria</taxon>
        <taxon>Rhodobacterales</taxon>
        <taxon>Roseobacteraceae</taxon>
        <taxon>Actibacterium</taxon>
    </lineage>
</organism>
<keyword evidence="2" id="KW-0479">Metal-binding</keyword>
<proteinExistence type="inferred from homology"/>
<dbReference type="InterPro" id="IPR001279">
    <property type="entry name" value="Metallo-B-lactamas"/>
</dbReference>
<dbReference type="EMBL" id="JFKE01000002">
    <property type="protein sequence ID" value="KAJ56698.1"/>
    <property type="molecule type" value="Genomic_DNA"/>
</dbReference>
<evidence type="ECO:0000256" key="3">
    <source>
        <dbReference type="ARBA" id="ARBA00022801"/>
    </source>
</evidence>
<dbReference type="SMART" id="SM00849">
    <property type="entry name" value="Lactamase_B"/>
    <property type="match status" value="1"/>
</dbReference>
<dbReference type="Gene3D" id="3.60.15.10">
    <property type="entry name" value="Ribonuclease Z/Hydroxyacylglutathione hydrolase-like"/>
    <property type="match status" value="1"/>
</dbReference>
<evidence type="ECO:0000256" key="1">
    <source>
        <dbReference type="ARBA" id="ARBA00007749"/>
    </source>
</evidence>
<evidence type="ECO:0000259" key="6">
    <source>
        <dbReference type="SMART" id="SM00849"/>
    </source>
</evidence>
<feature type="domain" description="Metallo-beta-lactamase" evidence="6">
    <location>
        <begin position="77"/>
        <end position="281"/>
    </location>
</feature>
<dbReference type="Proteomes" id="UP000026249">
    <property type="component" value="Unassembled WGS sequence"/>
</dbReference>
<gene>
    <name evidence="7" type="ORF">ACMU_07085</name>
</gene>
<dbReference type="Pfam" id="PF00753">
    <property type="entry name" value="Lactamase_B"/>
    <property type="match status" value="1"/>
</dbReference>
<dbReference type="PANTHER" id="PTHR42978:SF6">
    <property type="entry name" value="QUORUM-QUENCHING LACTONASE YTNP-RELATED"/>
    <property type="match status" value="1"/>
</dbReference>
<evidence type="ECO:0000313" key="7">
    <source>
        <dbReference type="EMBL" id="KAJ56698.1"/>
    </source>
</evidence>
<evidence type="ECO:0000256" key="2">
    <source>
        <dbReference type="ARBA" id="ARBA00022723"/>
    </source>
</evidence>
<keyword evidence="8" id="KW-1185">Reference proteome</keyword>
<accession>A0A037ZKR8</accession>
<name>A0A037ZKR8_9RHOB</name>
<comment type="similarity">
    <text evidence="1">Belongs to the metallo-beta-lactamase superfamily.</text>
</comment>
<protein>
    <submittedName>
        <fullName evidence="7">Metallo-beta-lactamase</fullName>
    </submittedName>
</protein>